<evidence type="ECO:0000256" key="3">
    <source>
        <dbReference type="ARBA" id="ARBA00022729"/>
    </source>
</evidence>
<keyword evidence="6" id="KW-1185">Reference proteome</keyword>
<evidence type="ECO:0000313" key="5">
    <source>
        <dbReference type="EMBL" id="ARU01148.1"/>
    </source>
</evidence>
<evidence type="ECO:0000256" key="2">
    <source>
        <dbReference type="ARBA" id="ARBA00022448"/>
    </source>
</evidence>
<dbReference type="GO" id="GO:0015768">
    <property type="term" value="P:maltose transport"/>
    <property type="evidence" value="ECO:0007669"/>
    <property type="project" value="TreeGrafter"/>
</dbReference>
<dbReference type="Pfam" id="PF13416">
    <property type="entry name" value="SBP_bac_8"/>
    <property type="match status" value="1"/>
</dbReference>
<feature type="chain" id="PRO_5012530513" evidence="4">
    <location>
        <begin position="23"/>
        <end position="431"/>
    </location>
</feature>
<dbReference type="EMBL" id="CP021431">
    <property type="protein sequence ID" value="ARU01148.1"/>
    <property type="molecule type" value="Genomic_DNA"/>
</dbReference>
<name>A0A1Y0ECC8_9RHOB</name>
<gene>
    <name evidence="5" type="ORF">LOKVESSMR4R_01835</name>
</gene>
<organism evidence="5 6">
    <name type="scientific">Yoonia vestfoldensis</name>
    <dbReference type="NCBI Taxonomy" id="245188"/>
    <lineage>
        <taxon>Bacteria</taxon>
        <taxon>Pseudomonadati</taxon>
        <taxon>Pseudomonadota</taxon>
        <taxon>Alphaproteobacteria</taxon>
        <taxon>Rhodobacterales</taxon>
        <taxon>Paracoccaceae</taxon>
        <taxon>Yoonia</taxon>
    </lineage>
</organism>
<evidence type="ECO:0000313" key="6">
    <source>
        <dbReference type="Proteomes" id="UP000195273"/>
    </source>
</evidence>
<keyword evidence="3 4" id="KW-0732">Signal</keyword>
<dbReference type="GO" id="GO:1901982">
    <property type="term" value="F:maltose binding"/>
    <property type="evidence" value="ECO:0007669"/>
    <property type="project" value="TreeGrafter"/>
</dbReference>
<accession>A0A1Y0ECC8</accession>
<dbReference type="RefSeq" id="WP_087207714.1">
    <property type="nucleotide sequence ID" value="NZ_CP021431.1"/>
</dbReference>
<keyword evidence="2" id="KW-0813">Transport</keyword>
<dbReference type="Proteomes" id="UP000195273">
    <property type="component" value="Chromosome"/>
</dbReference>
<dbReference type="GO" id="GO:0042956">
    <property type="term" value="P:maltodextrin transmembrane transport"/>
    <property type="evidence" value="ECO:0007669"/>
    <property type="project" value="TreeGrafter"/>
</dbReference>
<dbReference type="InterPro" id="IPR006059">
    <property type="entry name" value="SBP"/>
</dbReference>
<protein>
    <submittedName>
        <fullName evidence="5">Maltose ABC transporter periplasmic protein</fullName>
    </submittedName>
</protein>
<sequence length="431" mass="46159">MRRTLAFPLSAALALTGAAAVAQDLITRDRVGPADAPNVMTFRLTGFDLYSSDPATRAFFETQFLDLMADYPDWRIATQLQTDNIGQEQARMLEQVRAGRGPDCAMIDSSQLGLFKSAGVLSPMNAHFSQDQIADLFPFVRDAVTDADGNLLAWWWFTSLQVLYRDTSLVPDAPATWDDLQAAALTTVAAGREGVLFNGGRWEGTAFDWLPNFWAQGGELVDAEGRPVFNQGDNRAKMLAAITYYKDLVESGAAPSRVVTIINYDEFNAAAAAGTAGLFIGGNWQYGQLRGTLPADQFANWELSELPGPTPDQRATGTGGWTIGAFSDDPTAVEICARIAYEIYATEGNAFQGLLPTSAGIYDAYDAFDGPEYDAFAAALVNGVARPGAAIYPEISNQLQILLGDVLSGAATPEDALDAAAAAVDAAYARQ</sequence>
<dbReference type="PANTHER" id="PTHR30061:SF50">
    <property type="entry name" value="MALTOSE_MALTODEXTRIN-BINDING PERIPLASMIC PROTEIN"/>
    <property type="match status" value="1"/>
</dbReference>
<dbReference type="STRING" id="1122181.GCA_000382265_02454"/>
<dbReference type="PANTHER" id="PTHR30061">
    <property type="entry name" value="MALTOSE-BINDING PERIPLASMIC PROTEIN"/>
    <property type="match status" value="1"/>
</dbReference>
<comment type="similarity">
    <text evidence="1">Belongs to the bacterial solute-binding protein 1 family.</text>
</comment>
<evidence type="ECO:0000256" key="1">
    <source>
        <dbReference type="ARBA" id="ARBA00008520"/>
    </source>
</evidence>
<reference evidence="5 6" key="1">
    <citation type="submission" date="2017-05" db="EMBL/GenBank/DDBJ databases">
        <title>Genome Sequence of Loktanella vestfoldensis Strain SMR4r Isolated from a Culture of the Diatom Skeletonema marinoi.</title>
        <authorList>
            <person name="Topel M."/>
            <person name="Pinder M.I.M."/>
            <person name="Johansson O.N."/>
            <person name="Kourtchenko O."/>
            <person name="Godhe A."/>
            <person name="Clarke A.K."/>
        </authorList>
    </citation>
    <scope>NUCLEOTIDE SEQUENCE [LARGE SCALE GENOMIC DNA]</scope>
    <source>
        <strain evidence="5 6">SMR4r</strain>
    </source>
</reference>
<proteinExistence type="inferred from homology"/>
<dbReference type="GO" id="GO:0055052">
    <property type="term" value="C:ATP-binding cassette (ABC) transporter complex, substrate-binding subunit-containing"/>
    <property type="evidence" value="ECO:0007669"/>
    <property type="project" value="TreeGrafter"/>
</dbReference>
<feature type="signal peptide" evidence="4">
    <location>
        <begin position="1"/>
        <end position="22"/>
    </location>
</feature>
<dbReference type="AlphaFoldDB" id="A0A1Y0ECC8"/>
<dbReference type="OrthoDB" id="9805950at2"/>
<dbReference type="SUPFAM" id="SSF53850">
    <property type="entry name" value="Periplasmic binding protein-like II"/>
    <property type="match status" value="1"/>
</dbReference>
<dbReference type="Gene3D" id="3.40.190.10">
    <property type="entry name" value="Periplasmic binding protein-like II"/>
    <property type="match status" value="2"/>
</dbReference>
<evidence type="ECO:0000256" key="4">
    <source>
        <dbReference type="SAM" id="SignalP"/>
    </source>
</evidence>
<dbReference type="KEGG" id="lvs:LOKVESSMR4R_01835"/>